<evidence type="ECO:0000256" key="5">
    <source>
        <dbReference type="ARBA" id="ARBA00022723"/>
    </source>
</evidence>
<dbReference type="Proteomes" id="UP000008068">
    <property type="component" value="Unassembled WGS sequence"/>
</dbReference>
<sequence length="385" mass="43604">MDTHDPQATSEKKQKVQKILPLLQHHQALMAITLHAFSSAVSPSSAISITKSASFNIFKQKIEYLVRNEEIEHFYGVTMRSFNEILPLVTHNEKCHYTKEVRLCIFLQYVKEGLTQNAVSRTIGLSQASISRIVNGIIKDLVNVASNYIKFPQTREEIYAATKGFYEKEDSKGRKRRMPCFGILDGKHWKTEHPPHSGSLNYNYKCFFSFNSLFVTDFEHRIIYLQISENGVNNDAQLLAAGPLKEMLKNAAEVGGCTLMPDSTYAFSPFILADNGFGLDKTVMLPYRQEKLDKVNIKFNEKVSATRVKIENLFGVLTSKFQCFDRNLKLPPTAARGLIVALSVIHNISKGPMRSIPVPNLSVMEDPYRSAEEMRTALKNFLLNL</sequence>
<keyword evidence="10" id="KW-1185">Reference proteome</keyword>
<dbReference type="InterPro" id="IPR001387">
    <property type="entry name" value="Cro/C1-type_HTH"/>
</dbReference>
<dbReference type="EMBL" id="GL379822">
    <property type="protein sequence ID" value="EGT48348.1"/>
    <property type="molecule type" value="Genomic_DNA"/>
</dbReference>
<keyword evidence="4" id="KW-0540">Nuclease</keyword>
<dbReference type="OrthoDB" id="6627079at2759"/>
<name>G0MZP4_CAEBE</name>
<comment type="subcellular location">
    <subcellularLocation>
        <location evidence="2">Nucleus</location>
    </subcellularLocation>
</comment>
<evidence type="ECO:0000256" key="1">
    <source>
        <dbReference type="ARBA" id="ARBA00001968"/>
    </source>
</evidence>
<evidence type="ECO:0000313" key="9">
    <source>
        <dbReference type="EMBL" id="EGT48348.1"/>
    </source>
</evidence>
<protein>
    <recommendedName>
        <fullName evidence="8">DDE Tnp4 domain-containing protein</fullName>
    </recommendedName>
</protein>
<dbReference type="GO" id="GO:0046872">
    <property type="term" value="F:metal ion binding"/>
    <property type="evidence" value="ECO:0007669"/>
    <property type="project" value="UniProtKB-KW"/>
</dbReference>
<dbReference type="STRING" id="135651.G0MZP4"/>
<evidence type="ECO:0000256" key="3">
    <source>
        <dbReference type="ARBA" id="ARBA00006958"/>
    </source>
</evidence>
<dbReference type="InterPro" id="IPR027806">
    <property type="entry name" value="HARBI1_dom"/>
</dbReference>
<gene>
    <name evidence="9" type="ORF">CAEBREN_17494</name>
</gene>
<evidence type="ECO:0000256" key="6">
    <source>
        <dbReference type="ARBA" id="ARBA00022801"/>
    </source>
</evidence>
<organism evidence="10">
    <name type="scientific">Caenorhabditis brenneri</name>
    <name type="common">Nematode worm</name>
    <dbReference type="NCBI Taxonomy" id="135651"/>
    <lineage>
        <taxon>Eukaryota</taxon>
        <taxon>Metazoa</taxon>
        <taxon>Ecdysozoa</taxon>
        <taxon>Nematoda</taxon>
        <taxon>Chromadorea</taxon>
        <taxon>Rhabditida</taxon>
        <taxon>Rhabditina</taxon>
        <taxon>Rhabditomorpha</taxon>
        <taxon>Rhabditoidea</taxon>
        <taxon>Rhabditidae</taxon>
        <taxon>Peloderinae</taxon>
        <taxon>Caenorhabditis</taxon>
    </lineage>
</organism>
<dbReference type="AlphaFoldDB" id="G0MZP4"/>
<dbReference type="OMA" id="THNEKCH"/>
<comment type="cofactor">
    <cofactor evidence="1">
        <name>a divalent metal cation</name>
        <dbReference type="ChEBI" id="CHEBI:60240"/>
    </cofactor>
</comment>
<proteinExistence type="inferred from homology"/>
<dbReference type="CDD" id="cd00093">
    <property type="entry name" value="HTH_XRE"/>
    <property type="match status" value="1"/>
</dbReference>
<dbReference type="GO" id="GO:0005634">
    <property type="term" value="C:nucleus"/>
    <property type="evidence" value="ECO:0007669"/>
    <property type="project" value="UniProtKB-SubCell"/>
</dbReference>
<evidence type="ECO:0000259" key="8">
    <source>
        <dbReference type="Pfam" id="PF13359"/>
    </source>
</evidence>
<dbReference type="HOGENOM" id="CLU_018552_5_0_1"/>
<dbReference type="InterPro" id="IPR045249">
    <property type="entry name" value="HARBI1-like"/>
</dbReference>
<evidence type="ECO:0000256" key="4">
    <source>
        <dbReference type="ARBA" id="ARBA00022722"/>
    </source>
</evidence>
<evidence type="ECO:0000256" key="7">
    <source>
        <dbReference type="ARBA" id="ARBA00023242"/>
    </source>
</evidence>
<feature type="domain" description="DDE Tnp4" evidence="8">
    <location>
        <begin position="184"/>
        <end position="347"/>
    </location>
</feature>
<evidence type="ECO:0000313" key="10">
    <source>
        <dbReference type="Proteomes" id="UP000008068"/>
    </source>
</evidence>
<dbReference type="PANTHER" id="PTHR22930">
    <property type="match status" value="1"/>
</dbReference>
<keyword evidence="7" id="KW-0539">Nucleus</keyword>
<dbReference type="GO" id="GO:0016787">
    <property type="term" value="F:hydrolase activity"/>
    <property type="evidence" value="ECO:0007669"/>
    <property type="project" value="UniProtKB-KW"/>
</dbReference>
<keyword evidence="6" id="KW-0378">Hydrolase</keyword>
<accession>G0MZP4</accession>
<dbReference type="PANTHER" id="PTHR22930:SF289">
    <property type="entry name" value="DDE TNP4 DOMAIN-CONTAINING PROTEIN-RELATED"/>
    <property type="match status" value="1"/>
</dbReference>
<dbReference type="GO" id="GO:0004518">
    <property type="term" value="F:nuclease activity"/>
    <property type="evidence" value="ECO:0007669"/>
    <property type="project" value="UniProtKB-KW"/>
</dbReference>
<reference evidence="10" key="1">
    <citation type="submission" date="2011-07" db="EMBL/GenBank/DDBJ databases">
        <authorList>
            <consortium name="Caenorhabditis brenneri Sequencing and Analysis Consortium"/>
            <person name="Wilson R.K."/>
        </authorList>
    </citation>
    <scope>NUCLEOTIDE SEQUENCE [LARGE SCALE GENOMIC DNA]</scope>
    <source>
        <strain evidence="10">PB2801</strain>
    </source>
</reference>
<dbReference type="InParanoid" id="G0MZP4"/>
<keyword evidence="5" id="KW-0479">Metal-binding</keyword>
<dbReference type="eggNOG" id="KOG4585">
    <property type="taxonomic scope" value="Eukaryota"/>
</dbReference>
<dbReference type="Pfam" id="PF13359">
    <property type="entry name" value="DDE_Tnp_4"/>
    <property type="match status" value="1"/>
</dbReference>
<comment type="similarity">
    <text evidence="3">Belongs to the HARBI1 family.</text>
</comment>
<evidence type="ECO:0000256" key="2">
    <source>
        <dbReference type="ARBA" id="ARBA00004123"/>
    </source>
</evidence>